<keyword evidence="6" id="KW-0472">Membrane</keyword>
<dbReference type="GO" id="GO:0008115">
    <property type="term" value="F:sarcosine oxidase activity"/>
    <property type="evidence" value="ECO:0007669"/>
    <property type="project" value="TreeGrafter"/>
</dbReference>
<dbReference type="InterPro" id="IPR006076">
    <property type="entry name" value="FAD-dep_OxRdtase"/>
</dbReference>
<accession>A0A0D2DQ24</accession>
<dbReference type="SUPFAM" id="SSF51905">
    <property type="entry name" value="FAD/NAD(P)-binding domain"/>
    <property type="match status" value="1"/>
</dbReference>
<comment type="cofactor">
    <cofactor evidence="1">
        <name>FAD</name>
        <dbReference type="ChEBI" id="CHEBI:57692"/>
    </cofactor>
</comment>
<dbReference type="STRING" id="1442368.A0A0D2DQ24"/>
<dbReference type="OrthoDB" id="2219495at2759"/>
<dbReference type="PANTHER" id="PTHR10961:SF26">
    <property type="entry name" value="L-SACCHAROPINE OXIDASE"/>
    <property type="match status" value="1"/>
</dbReference>
<evidence type="ECO:0000256" key="2">
    <source>
        <dbReference type="ARBA" id="ARBA00010989"/>
    </source>
</evidence>
<evidence type="ECO:0000313" key="9">
    <source>
        <dbReference type="Proteomes" id="UP000053029"/>
    </source>
</evidence>
<dbReference type="RefSeq" id="XP_013283684.1">
    <property type="nucleotide sequence ID" value="XM_013428230.1"/>
</dbReference>
<dbReference type="Gene3D" id="3.30.9.10">
    <property type="entry name" value="D-Amino Acid Oxidase, subunit A, domain 2"/>
    <property type="match status" value="1"/>
</dbReference>
<dbReference type="HOGENOM" id="CLU_007884_0_2_1"/>
<feature type="transmembrane region" description="Helical" evidence="6">
    <location>
        <begin position="12"/>
        <end position="32"/>
    </location>
</feature>
<dbReference type="Gene3D" id="3.50.50.60">
    <property type="entry name" value="FAD/NAD(P)-binding domain"/>
    <property type="match status" value="1"/>
</dbReference>
<keyword evidence="4" id="KW-0274">FAD</keyword>
<dbReference type="GO" id="GO:0051698">
    <property type="term" value="F:saccharopine oxidase activity"/>
    <property type="evidence" value="ECO:0007669"/>
    <property type="project" value="TreeGrafter"/>
</dbReference>
<evidence type="ECO:0000256" key="1">
    <source>
        <dbReference type="ARBA" id="ARBA00001974"/>
    </source>
</evidence>
<dbReference type="InterPro" id="IPR036188">
    <property type="entry name" value="FAD/NAD-bd_sf"/>
</dbReference>
<keyword evidence="6" id="KW-0812">Transmembrane</keyword>
<protein>
    <recommendedName>
        <fullName evidence="7">FAD dependent oxidoreductase domain-containing protein</fullName>
    </recommendedName>
</protein>
<organism evidence="8 9">
    <name type="scientific">Fonsecaea pedrosoi CBS 271.37</name>
    <dbReference type="NCBI Taxonomy" id="1442368"/>
    <lineage>
        <taxon>Eukaryota</taxon>
        <taxon>Fungi</taxon>
        <taxon>Dikarya</taxon>
        <taxon>Ascomycota</taxon>
        <taxon>Pezizomycotina</taxon>
        <taxon>Eurotiomycetes</taxon>
        <taxon>Chaetothyriomycetidae</taxon>
        <taxon>Chaetothyriales</taxon>
        <taxon>Herpotrichiellaceae</taxon>
        <taxon>Fonsecaea</taxon>
    </lineage>
</organism>
<keyword evidence="6" id="KW-1133">Transmembrane helix</keyword>
<proteinExistence type="inferred from homology"/>
<keyword evidence="9" id="KW-1185">Reference proteome</keyword>
<dbReference type="VEuPathDB" id="FungiDB:Z517_06491"/>
<dbReference type="InterPro" id="IPR045170">
    <property type="entry name" value="MTOX"/>
</dbReference>
<dbReference type="Pfam" id="PF01266">
    <property type="entry name" value="DAO"/>
    <property type="match status" value="1"/>
</dbReference>
<sequence>MPSSTSKDDRILILGGGAFGLATAYSLAFAGYTSVTVLDKHDDLPSRFSAGFDLNKIIRAEYLDPFYTKLALDAIRKWQTDPLYKSHYREVGYLNVVSGSAPPVIRDALHKYASSIEKVPAFSGKITMVDGSVSIRAIEPRFSGTVDGWKGYLNRLAGYAHSANAMEAVYRACMAKGVVFHLGSFVGEVQNLVHSPGSHGKVTGCRTRGGIIYEGDLIIVALGANVAQILPSISSQVTASCWGVTHIQLSPDEATKLEGIPVTNVRDIGFFFEPDPATNKLKLCHMGGGYTNYGNTPPGQSVSLPYQTLEESKFIPDEDERQIRRLLREALPELADRPLIDNHLCWFADTPDSDYIIDFVPDTGKSLVVLSGDAGHGFKMLPIFGDFVRGLLEAGEQRIQKWKWKIPQQQNGIAQQVAWRASKSRELGAIQSRL</sequence>
<evidence type="ECO:0000256" key="4">
    <source>
        <dbReference type="ARBA" id="ARBA00022827"/>
    </source>
</evidence>
<evidence type="ECO:0000256" key="3">
    <source>
        <dbReference type="ARBA" id="ARBA00022630"/>
    </source>
</evidence>
<name>A0A0D2DQ24_9EURO</name>
<keyword evidence="3" id="KW-0285">Flavoprotein</keyword>
<dbReference type="PANTHER" id="PTHR10961">
    <property type="entry name" value="PEROXISOMAL SARCOSINE OXIDASE"/>
    <property type="match status" value="1"/>
</dbReference>
<dbReference type="AlphaFoldDB" id="A0A0D2DQ24"/>
<dbReference type="GO" id="GO:0050660">
    <property type="term" value="F:flavin adenine dinucleotide binding"/>
    <property type="evidence" value="ECO:0007669"/>
    <property type="project" value="InterPro"/>
</dbReference>
<gene>
    <name evidence="8" type="ORF">Z517_06491</name>
</gene>
<reference evidence="8 9" key="1">
    <citation type="submission" date="2015-01" db="EMBL/GenBank/DDBJ databases">
        <title>The Genome Sequence of Fonsecaea pedrosoi CBS 271.37.</title>
        <authorList>
            <consortium name="The Broad Institute Genomics Platform"/>
            <person name="Cuomo C."/>
            <person name="de Hoog S."/>
            <person name="Gorbushina A."/>
            <person name="Stielow B."/>
            <person name="Teixiera M."/>
            <person name="Abouelleil A."/>
            <person name="Chapman S.B."/>
            <person name="Priest M."/>
            <person name="Young S.K."/>
            <person name="Wortman J."/>
            <person name="Nusbaum C."/>
            <person name="Birren B."/>
        </authorList>
    </citation>
    <scope>NUCLEOTIDE SEQUENCE [LARGE SCALE GENOMIC DNA]</scope>
    <source>
        <strain evidence="8 9">CBS 271.37</strain>
    </source>
</reference>
<dbReference type="GeneID" id="25305981"/>
<evidence type="ECO:0000256" key="6">
    <source>
        <dbReference type="SAM" id="Phobius"/>
    </source>
</evidence>
<keyword evidence="5" id="KW-0560">Oxidoreductase</keyword>
<dbReference type="Proteomes" id="UP000053029">
    <property type="component" value="Unassembled WGS sequence"/>
</dbReference>
<evidence type="ECO:0000259" key="7">
    <source>
        <dbReference type="Pfam" id="PF01266"/>
    </source>
</evidence>
<evidence type="ECO:0000256" key="5">
    <source>
        <dbReference type="ARBA" id="ARBA00023002"/>
    </source>
</evidence>
<dbReference type="EMBL" id="KN846972">
    <property type="protein sequence ID" value="KIW79876.1"/>
    <property type="molecule type" value="Genomic_DNA"/>
</dbReference>
<comment type="similarity">
    <text evidence="2">Belongs to the MSOX/MTOX family.</text>
</comment>
<feature type="domain" description="FAD dependent oxidoreductase" evidence="7">
    <location>
        <begin position="10"/>
        <end position="387"/>
    </location>
</feature>
<evidence type="ECO:0000313" key="8">
    <source>
        <dbReference type="EMBL" id="KIW79876.1"/>
    </source>
</evidence>